<name>A0A834FF53_ORYME</name>
<dbReference type="Proteomes" id="UP000646548">
    <property type="component" value="Unassembled WGS sequence"/>
</dbReference>
<feature type="compositionally biased region" description="Basic and acidic residues" evidence="1">
    <location>
        <begin position="43"/>
        <end position="58"/>
    </location>
</feature>
<proteinExistence type="predicted"/>
<evidence type="ECO:0000313" key="2">
    <source>
        <dbReference type="EMBL" id="KAF6732841.1"/>
    </source>
</evidence>
<dbReference type="AlphaFoldDB" id="A0A834FF53"/>
<feature type="region of interest" description="Disordered" evidence="1">
    <location>
        <begin position="1"/>
        <end position="22"/>
    </location>
</feature>
<feature type="region of interest" description="Disordered" evidence="1">
    <location>
        <begin position="38"/>
        <end position="60"/>
    </location>
</feature>
<organism evidence="2 3">
    <name type="scientific">Oryzias melastigma</name>
    <name type="common">Marine medaka</name>
    <dbReference type="NCBI Taxonomy" id="30732"/>
    <lineage>
        <taxon>Eukaryota</taxon>
        <taxon>Metazoa</taxon>
        <taxon>Chordata</taxon>
        <taxon>Craniata</taxon>
        <taxon>Vertebrata</taxon>
        <taxon>Euteleostomi</taxon>
        <taxon>Actinopterygii</taxon>
        <taxon>Neopterygii</taxon>
        <taxon>Teleostei</taxon>
        <taxon>Neoteleostei</taxon>
        <taxon>Acanthomorphata</taxon>
        <taxon>Ovalentaria</taxon>
        <taxon>Atherinomorphae</taxon>
        <taxon>Beloniformes</taxon>
        <taxon>Adrianichthyidae</taxon>
        <taxon>Oryziinae</taxon>
        <taxon>Oryzias</taxon>
    </lineage>
</organism>
<sequence>MVAAQWLSVPPPAGSCTSSKRAERLRVSAPRAGDLLGITPTSEKCKLGGERRRKEPKDSQMVAAWVQVEQTEMDSFGKAWSSFHPLGSETEFTALEEQKPRVLRRFELI</sequence>
<evidence type="ECO:0000256" key="1">
    <source>
        <dbReference type="SAM" id="MobiDB-lite"/>
    </source>
</evidence>
<dbReference type="EMBL" id="WKFB01000179">
    <property type="protein sequence ID" value="KAF6732841.1"/>
    <property type="molecule type" value="Genomic_DNA"/>
</dbReference>
<comment type="caution">
    <text evidence="2">The sequence shown here is derived from an EMBL/GenBank/DDBJ whole genome shotgun (WGS) entry which is preliminary data.</text>
</comment>
<evidence type="ECO:0000313" key="3">
    <source>
        <dbReference type="Proteomes" id="UP000646548"/>
    </source>
</evidence>
<reference evidence="2" key="1">
    <citation type="journal article" name="BMC Genomics">
        <title>Long-read sequencing and de novo genome assembly of marine medaka (Oryzias melastigma).</title>
        <authorList>
            <person name="Liang P."/>
            <person name="Saqib H.S.A."/>
            <person name="Ni X."/>
            <person name="Shen Y."/>
        </authorList>
    </citation>
    <scope>NUCLEOTIDE SEQUENCE</scope>
    <source>
        <strain evidence="2">Bigg-433</strain>
    </source>
</reference>
<gene>
    <name evidence="2" type="ORF">FQA47_006696</name>
</gene>
<accession>A0A834FF53</accession>
<protein>
    <submittedName>
        <fullName evidence="2">Uncharacterized protein</fullName>
    </submittedName>
</protein>